<dbReference type="InterPro" id="IPR029058">
    <property type="entry name" value="AB_hydrolase_fold"/>
</dbReference>
<dbReference type="AlphaFoldDB" id="A0A9P8M9U4"/>
<gene>
    <name evidence="3" type="ORF">MHUMG1_05478</name>
</gene>
<dbReference type="InterPro" id="IPR050300">
    <property type="entry name" value="GDXG_lipolytic_enzyme"/>
</dbReference>
<dbReference type="Gene3D" id="3.40.50.1820">
    <property type="entry name" value="alpha/beta hydrolase"/>
    <property type="match status" value="1"/>
</dbReference>
<keyword evidence="4" id="KW-1185">Reference proteome</keyword>
<dbReference type="Pfam" id="PF07859">
    <property type="entry name" value="Abhydrolase_3"/>
    <property type="match status" value="1"/>
</dbReference>
<proteinExistence type="predicted"/>
<dbReference type="Proteomes" id="UP000764110">
    <property type="component" value="Unassembled WGS sequence"/>
</dbReference>
<feature type="domain" description="Alpha/beta hydrolase fold-3" evidence="2">
    <location>
        <begin position="113"/>
        <end position="312"/>
    </location>
</feature>
<dbReference type="SUPFAM" id="SSF53474">
    <property type="entry name" value="alpha/beta-Hydrolases"/>
    <property type="match status" value="1"/>
</dbReference>
<name>A0A9P8M9U4_9HYPO</name>
<keyword evidence="1" id="KW-0378">Hydrolase</keyword>
<accession>A0A9P8M9U4</accession>
<evidence type="ECO:0000259" key="2">
    <source>
        <dbReference type="Pfam" id="PF07859"/>
    </source>
</evidence>
<evidence type="ECO:0000256" key="1">
    <source>
        <dbReference type="ARBA" id="ARBA00022801"/>
    </source>
</evidence>
<protein>
    <recommendedName>
        <fullName evidence="2">Alpha/beta hydrolase fold-3 domain-containing protein</fullName>
    </recommendedName>
</protein>
<dbReference type="PANTHER" id="PTHR48081">
    <property type="entry name" value="AB HYDROLASE SUPERFAMILY PROTEIN C4A8.06C"/>
    <property type="match status" value="1"/>
</dbReference>
<dbReference type="PANTHER" id="PTHR48081:SF21">
    <property type="entry name" value="LIPASE_THIOESTERASE FAMILY PROTEIN (AFU_ORTHOLOGUE AFUA_8G02590)"/>
    <property type="match status" value="1"/>
</dbReference>
<dbReference type="InterPro" id="IPR013094">
    <property type="entry name" value="AB_hydrolase_3"/>
</dbReference>
<dbReference type="GO" id="GO:0016787">
    <property type="term" value="F:hydrolase activity"/>
    <property type="evidence" value="ECO:0007669"/>
    <property type="project" value="UniProtKB-KW"/>
</dbReference>
<evidence type="ECO:0000313" key="3">
    <source>
        <dbReference type="EMBL" id="KAH0596362.1"/>
    </source>
</evidence>
<comment type="caution">
    <text evidence="3">The sequence shown here is derived from an EMBL/GenBank/DDBJ whole genome shotgun (WGS) entry which is preliminary data.</text>
</comment>
<sequence>MSPKSPPEPLSLAGKLDLIPGVLSLLAAGLVAAITGLWRTQRDAPTYHLHVAYALLRKSAERYSLAQLQWALPSTDQVYEQYARAAGFKPQTVSLGHGAKGHWVGDKNAKNVLIWYHGGGFGMAANTAFFEFWEKLVVSARTRDKDLAVFALSYTLSPHARYPTQLTQAVEALRYILSQGRRPGRILLGGDSAGASLGMGVLSHLAHPHPAIKELKLREPLAGTVLMAPPASMDEKVAEGRDVYYGGDVLVPDVAIRWLHLYLGGAKRDYYTDPYDAPPSWFESLPVKKILVLGGGNEVLRPIIEAFVEKVKPTFPAIELFIGRREAHVAPVYNIFVGDRKETEQGRRLKDWLADVL</sequence>
<organism evidence="3 4">
    <name type="scientific">Metarhizium humberi</name>
    <dbReference type="NCBI Taxonomy" id="2596975"/>
    <lineage>
        <taxon>Eukaryota</taxon>
        <taxon>Fungi</taxon>
        <taxon>Dikarya</taxon>
        <taxon>Ascomycota</taxon>
        <taxon>Pezizomycotina</taxon>
        <taxon>Sordariomycetes</taxon>
        <taxon>Hypocreomycetidae</taxon>
        <taxon>Hypocreales</taxon>
        <taxon>Clavicipitaceae</taxon>
        <taxon>Metarhizium</taxon>
    </lineage>
</organism>
<reference evidence="3 4" key="1">
    <citation type="submission" date="2020-07" db="EMBL/GenBank/DDBJ databases">
        <title>Metarhizium humberi genome.</title>
        <authorList>
            <person name="Lysoe E."/>
        </authorList>
    </citation>
    <scope>NUCLEOTIDE SEQUENCE [LARGE SCALE GENOMIC DNA]</scope>
    <source>
        <strain evidence="3 4">ESALQ1638</strain>
    </source>
</reference>
<dbReference type="EMBL" id="JACEFI010000009">
    <property type="protein sequence ID" value="KAH0596362.1"/>
    <property type="molecule type" value="Genomic_DNA"/>
</dbReference>
<evidence type="ECO:0000313" key="4">
    <source>
        <dbReference type="Proteomes" id="UP000764110"/>
    </source>
</evidence>